<evidence type="ECO:0000313" key="2">
    <source>
        <dbReference type="EMBL" id="GAT56184.1"/>
    </source>
</evidence>
<reference evidence="2" key="1">
    <citation type="submission" date="2014-09" db="EMBL/GenBank/DDBJ databases">
        <title>Genome sequence of the luminous mushroom Mycena chlorophos for searching fungal bioluminescence genes.</title>
        <authorList>
            <person name="Tanaka Y."/>
            <person name="Kasuga D."/>
            <person name="Oba Y."/>
            <person name="Hase S."/>
            <person name="Sato K."/>
            <person name="Oba Y."/>
            <person name="Sakakibara Y."/>
        </authorList>
    </citation>
    <scope>NUCLEOTIDE SEQUENCE</scope>
</reference>
<dbReference type="CDD" id="cd11577">
    <property type="entry name" value="GH71"/>
    <property type="match status" value="1"/>
</dbReference>
<accession>A0ABQ0LZK8</accession>
<evidence type="ECO:0008006" key="4">
    <source>
        <dbReference type="Google" id="ProtNLM"/>
    </source>
</evidence>
<dbReference type="Pfam" id="PF03659">
    <property type="entry name" value="Glyco_hydro_71"/>
    <property type="match status" value="1"/>
</dbReference>
<keyword evidence="3" id="KW-1185">Reference proteome</keyword>
<keyword evidence="1" id="KW-0472">Membrane</keyword>
<dbReference type="Gene3D" id="3.20.20.80">
    <property type="entry name" value="Glycosidases"/>
    <property type="match status" value="1"/>
</dbReference>
<keyword evidence="1" id="KW-0812">Transmembrane</keyword>
<sequence>MVGNTYVSAALFSDAGLVTRPQPYTIDDWMADIEEALENHLDGFVLNVGKEDWQRDRVALCFDALSGPRFTSKSFSLFLSFDMSSIPAAEAADVQLLCDYLSVFGDHPRMLKLRDSVGKAKIVVSTFAGESARFGERDLNAGWLFAKAAMESVVGPIHFIPAFFVDPATYSELSYLDGVFNWNGGWPTHLTPSHPRAEIANARLETDAHHLRNLQKHQTFMAAVSPWFFTHYGVNSWNKNWIYRCDDWLLVRRWEQLLAIRDSIDIVQVISWNDYGESHYICPTIRGAQPNSQKWVDGFSHAAWARLNGYFARAFRDGVFPTIERDEIFWWARPHAREALAAQDEVPRPRNWELTDDKCWIVILATAPAHVSMYAGDQDVVEADVEAGLTRLSRSLVVGEGIRVTLHRARKLVVEFRPPDLERSLSWCETRKVTRSLASHLHNAVMDADRKSAVSSFYGRKGSMDALNHDFNAAAPSSARSPRGDDASSFFNPDRQSMDLLSGPPSGAMRSAGYNGSSFFPGGRIEPLKDEEEQVDNDPGWDVYADFNNAGPRYSNAFGIGGQDPAAYQSLPGGAGTPKAESTIASSGPVELVTVPAMGAEWGKDELRGMTKAGKRERKAERRKQLWQDWTRGRRGAKWLTKRVMVFIAFGVIAVIAVLIGILLPRVPDFALSNNAPLANATGSWASAVDTEFSRVPANFSFPAFANLQVDTTSNYIPIKLHLTAKVFDLASGFIIGTGDMGKRTFAAKDLIPIQLPLNFSYIANNDSDTTWVDWYNGCRSKSQYPNGDRPRTFQLPMICFS</sequence>
<protein>
    <recommendedName>
        <fullName evidence="4">Glycoside hydrolase family 71 protein</fullName>
    </recommendedName>
</protein>
<dbReference type="EMBL" id="DF849259">
    <property type="protein sequence ID" value="GAT56184.1"/>
    <property type="molecule type" value="Genomic_DNA"/>
</dbReference>
<organism evidence="2 3">
    <name type="scientific">Mycena chlorophos</name>
    <name type="common">Agaric fungus</name>
    <name type="synonym">Agaricus chlorophos</name>
    <dbReference type="NCBI Taxonomy" id="658473"/>
    <lineage>
        <taxon>Eukaryota</taxon>
        <taxon>Fungi</taxon>
        <taxon>Dikarya</taxon>
        <taxon>Basidiomycota</taxon>
        <taxon>Agaricomycotina</taxon>
        <taxon>Agaricomycetes</taxon>
        <taxon>Agaricomycetidae</taxon>
        <taxon>Agaricales</taxon>
        <taxon>Marasmiineae</taxon>
        <taxon>Mycenaceae</taxon>
        <taxon>Mycena</taxon>
    </lineage>
</organism>
<dbReference type="InterPro" id="IPR005197">
    <property type="entry name" value="Glyco_hydro_71"/>
</dbReference>
<name>A0ABQ0LZK8_MYCCL</name>
<gene>
    <name evidence="2" type="ORF">MCHLO_12869</name>
</gene>
<dbReference type="Proteomes" id="UP000815677">
    <property type="component" value="Unassembled WGS sequence"/>
</dbReference>
<proteinExistence type="predicted"/>
<feature type="transmembrane region" description="Helical" evidence="1">
    <location>
        <begin position="644"/>
        <end position="664"/>
    </location>
</feature>
<evidence type="ECO:0000256" key="1">
    <source>
        <dbReference type="SAM" id="Phobius"/>
    </source>
</evidence>
<evidence type="ECO:0000313" key="3">
    <source>
        <dbReference type="Proteomes" id="UP000815677"/>
    </source>
</evidence>
<keyword evidence="1" id="KW-1133">Transmembrane helix</keyword>